<dbReference type="InterPro" id="IPR003661">
    <property type="entry name" value="HisK_dim/P_dom"/>
</dbReference>
<keyword evidence="9" id="KW-0547">Nucleotide-binding</keyword>
<dbReference type="InterPro" id="IPR003660">
    <property type="entry name" value="HAMP_dom"/>
</dbReference>
<dbReference type="SUPFAM" id="SSF55874">
    <property type="entry name" value="ATPase domain of HSP90 chaperone/DNA topoisomerase II/histidine kinase"/>
    <property type="match status" value="1"/>
</dbReference>
<dbReference type="AlphaFoldDB" id="A0A7V4WW93"/>
<evidence type="ECO:0000256" key="7">
    <source>
        <dbReference type="ARBA" id="ARBA00022679"/>
    </source>
</evidence>
<dbReference type="Pfam" id="PF02518">
    <property type="entry name" value="HATPase_c"/>
    <property type="match status" value="1"/>
</dbReference>
<dbReference type="Proteomes" id="UP000885779">
    <property type="component" value="Unassembled WGS sequence"/>
</dbReference>
<proteinExistence type="predicted"/>
<reference evidence="18" key="1">
    <citation type="journal article" date="2020" name="mSystems">
        <title>Genome- and Community-Level Interaction Insights into Carbon Utilization and Element Cycling Functions of Hydrothermarchaeota in Hydrothermal Sediment.</title>
        <authorList>
            <person name="Zhou Z."/>
            <person name="Liu Y."/>
            <person name="Xu W."/>
            <person name="Pan J."/>
            <person name="Luo Z.H."/>
            <person name="Li M."/>
        </authorList>
    </citation>
    <scope>NUCLEOTIDE SEQUENCE [LARGE SCALE GENOMIC DNA]</scope>
    <source>
        <strain evidence="18">HyVt-577</strain>
    </source>
</reference>
<evidence type="ECO:0000313" key="18">
    <source>
        <dbReference type="EMBL" id="HGY56975.1"/>
    </source>
</evidence>
<keyword evidence="14 15" id="KW-0472">Membrane</keyword>
<evidence type="ECO:0000256" key="6">
    <source>
        <dbReference type="ARBA" id="ARBA00022553"/>
    </source>
</evidence>
<dbReference type="Pfam" id="PF00512">
    <property type="entry name" value="HisKA"/>
    <property type="match status" value="1"/>
</dbReference>
<evidence type="ECO:0000256" key="9">
    <source>
        <dbReference type="ARBA" id="ARBA00022741"/>
    </source>
</evidence>
<dbReference type="SMART" id="SM00304">
    <property type="entry name" value="HAMP"/>
    <property type="match status" value="1"/>
</dbReference>
<dbReference type="InterPro" id="IPR003594">
    <property type="entry name" value="HATPase_dom"/>
</dbReference>
<keyword evidence="4" id="KW-1003">Cell membrane</keyword>
<comment type="catalytic activity">
    <reaction evidence="1">
        <text>ATP + protein L-histidine = ADP + protein N-phospho-L-histidine.</text>
        <dbReference type="EC" id="2.7.13.3"/>
    </reaction>
</comment>
<keyword evidence="5" id="KW-0997">Cell inner membrane</keyword>
<protein>
    <recommendedName>
        <fullName evidence="3">histidine kinase</fullName>
        <ecNumber evidence="3">2.7.13.3</ecNumber>
    </recommendedName>
</protein>
<accession>A0A7V4WW93</accession>
<keyword evidence="10 18" id="KW-0418">Kinase</keyword>
<dbReference type="PROSITE" id="PS50109">
    <property type="entry name" value="HIS_KIN"/>
    <property type="match status" value="1"/>
</dbReference>
<dbReference type="SMART" id="SM00387">
    <property type="entry name" value="HATPase_c"/>
    <property type="match status" value="1"/>
</dbReference>
<comment type="caution">
    <text evidence="18">The sequence shown here is derived from an EMBL/GenBank/DDBJ whole genome shotgun (WGS) entry which is preliminary data.</text>
</comment>
<dbReference type="FunFam" id="3.30.565.10:FF:000006">
    <property type="entry name" value="Sensor histidine kinase WalK"/>
    <property type="match status" value="1"/>
</dbReference>
<feature type="transmembrane region" description="Helical" evidence="15">
    <location>
        <begin position="12"/>
        <end position="39"/>
    </location>
</feature>
<evidence type="ECO:0000256" key="2">
    <source>
        <dbReference type="ARBA" id="ARBA00004533"/>
    </source>
</evidence>
<dbReference type="GO" id="GO:0005886">
    <property type="term" value="C:plasma membrane"/>
    <property type="evidence" value="ECO:0007669"/>
    <property type="project" value="UniProtKB-SubCell"/>
</dbReference>
<dbReference type="GO" id="GO:0005524">
    <property type="term" value="F:ATP binding"/>
    <property type="evidence" value="ECO:0007669"/>
    <property type="project" value="UniProtKB-KW"/>
</dbReference>
<dbReference type="Gene3D" id="6.10.340.10">
    <property type="match status" value="1"/>
</dbReference>
<dbReference type="PANTHER" id="PTHR45436">
    <property type="entry name" value="SENSOR HISTIDINE KINASE YKOH"/>
    <property type="match status" value="1"/>
</dbReference>
<dbReference type="FunFam" id="1.10.287.130:FF:000001">
    <property type="entry name" value="Two-component sensor histidine kinase"/>
    <property type="match status" value="1"/>
</dbReference>
<evidence type="ECO:0000256" key="13">
    <source>
        <dbReference type="ARBA" id="ARBA00023012"/>
    </source>
</evidence>
<keyword evidence="11" id="KW-0067">ATP-binding</keyword>
<keyword evidence="7 18" id="KW-0808">Transferase</keyword>
<dbReference type="InterPro" id="IPR006290">
    <property type="entry name" value="CztS_silS_copS"/>
</dbReference>
<dbReference type="Gene3D" id="3.30.565.10">
    <property type="entry name" value="Histidine kinase-like ATPase, C-terminal domain"/>
    <property type="match status" value="1"/>
</dbReference>
<dbReference type="InterPro" id="IPR004358">
    <property type="entry name" value="Sig_transdc_His_kin-like_C"/>
</dbReference>
<dbReference type="EC" id="2.7.13.3" evidence="3"/>
<dbReference type="Gene3D" id="1.10.287.130">
    <property type="match status" value="1"/>
</dbReference>
<dbReference type="Pfam" id="PF00672">
    <property type="entry name" value="HAMP"/>
    <property type="match status" value="1"/>
</dbReference>
<keyword evidence="13" id="KW-0902">Two-component regulatory system</keyword>
<feature type="transmembrane region" description="Helical" evidence="15">
    <location>
        <begin position="160"/>
        <end position="183"/>
    </location>
</feature>
<dbReference type="SUPFAM" id="SSF158472">
    <property type="entry name" value="HAMP domain-like"/>
    <property type="match status" value="1"/>
</dbReference>
<keyword evidence="8 15" id="KW-0812">Transmembrane</keyword>
<keyword evidence="6" id="KW-0597">Phosphoprotein</keyword>
<evidence type="ECO:0000256" key="12">
    <source>
        <dbReference type="ARBA" id="ARBA00022989"/>
    </source>
</evidence>
<comment type="subcellular location">
    <subcellularLocation>
        <location evidence="2">Cell inner membrane</location>
    </subcellularLocation>
</comment>
<dbReference type="CDD" id="cd06225">
    <property type="entry name" value="HAMP"/>
    <property type="match status" value="1"/>
</dbReference>
<evidence type="ECO:0000256" key="1">
    <source>
        <dbReference type="ARBA" id="ARBA00000085"/>
    </source>
</evidence>
<evidence type="ECO:0000256" key="10">
    <source>
        <dbReference type="ARBA" id="ARBA00022777"/>
    </source>
</evidence>
<dbReference type="InterPro" id="IPR005467">
    <property type="entry name" value="His_kinase_dom"/>
</dbReference>
<gene>
    <name evidence="18" type="ORF">ENK44_14800</name>
</gene>
<dbReference type="SUPFAM" id="SSF47384">
    <property type="entry name" value="Homodimeric domain of signal transducing histidine kinase"/>
    <property type="match status" value="1"/>
</dbReference>
<evidence type="ECO:0000256" key="8">
    <source>
        <dbReference type="ARBA" id="ARBA00022692"/>
    </source>
</evidence>
<evidence type="ECO:0000259" key="17">
    <source>
        <dbReference type="PROSITE" id="PS50885"/>
    </source>
</evidence>
<evidence type="ECO:0000256" key="5">
    <source>
        <dbReference type="ARBA" id="ARBA00022519"/>
    </source>
</evidence>
<feature type="domain" description="Histidine kinase" evidence="16">
    <location>
        <begin position="245"/>
        <end position="460"/>
    </location>
</feature>
<dbReference type="CDD" id="cd00075">
    <property type="entry name" value="HATPase"/>
    <property type="match status" value="1"/>
</dbReference>
<dbReference type="GO" id="GO:0000155">
    <property type="term" value="F:phosphorelay sensor kinase activity"/>
    <property type="evidence" value="ECO:0007669"/>
    <property type="project" value="InterPro"/>
</dbReference>
<dbReference type="PANTHER" id="PTHR45436:SF5">
    <property type="entry name" value="SENSOR HISTIDINE KINASE TRCS"/>
    <property type="match status" value="1"/>
</dbReference>
<evidence type="ECO:0000256" key="4">
    <source>
        <dbReference type="ARBA" id="ARBA00022475"/>
    </source>
</evidence>
<feature type="domain" description="HAMP" evidence="17">
    <location>
        <begin position="184"/>
        <end position="237"/>
    </location>
</feature>
<evidence type="ECO:0000259" key="16">
    <source>
        <dbReference type="PROSITE" id="PS50109"/>
    </source>
</evidence>
<organism evidence="18">
    <name type="scientific">Caldithrix abyssi</name>
    <dbReference type="NCBI Taxonomy" id="187145"/>
    <lineage>
        <taxon>Bacteria</taxon>
        <taxon>Pseudomonadati</taxon>
        <taxon>Calditrichota</taxon>
        <taxon>Calditrichia</taxon>
        <taxon>Calditrichales</taxon>
        <taxon>Calditrichaceae</taxon>
        <taxon>Caldithrix</taxon>
    </lineage>
</organism>
<dbReference type="InterPro" id="IPR050428">
    <property type="entry name" value="TCS_sensor_his_kinase"/>
</dbReference>
<dbReference type="SMART" id="SM00388">
    <property type="entry name" value="HisKA"/>
    <property type="match status" value="1"/>
</dbReference>
<dbReference type="CDD" id="cd00082">
    <property type="entry name" value="HisKA"/>
    <property type="match status" value="1"/>
</dbReference>
<keyword evidence="12 15" id="KW-1133">Transmembrane helix</keyword>
<evidence type="ECO:0000256" key="3">
    <source>
        <dbReference type="ARBA" id="ARBA00012438"/>
    </source>
</evidence>
<dbReference type="InterPro" id="IPR036890">
    <property type="entry name" value="HATPase_C_sf"/>
</dbReference>
<dbReference type="NCBIfam" id="TIGR01386">
    <property type="entry name" value="cztS_silS_copS"/>
    <property type="match status" value="1"/>
</dbReference>
<evidence type="ECO:0000256" key="15">
    <source>
        <dbReference type="SAM" id="Phobius"/>
    </source>
</evidence>
<dbReference type="PRINTS" id="PR00344">
    <property type="entry name" value="BCTRLSENSOR"/>
</dbReference>
<evidence type="ECO:0000256" key="11">
    <source>
        <dbReference type="ARBA" id="ARBA00022840"/>
    </source>
</evidence>
<dbReference type="InterPro" id="IPR036097">
    <property type="entry name" value="HisK_dim/P_sf"/>
</dbReference>
<dbReference type="PROSITE" id="PS50885">
    <property type="entry name" value="HAMP"/>
    <property type="match status" value="1"/>
</dbReference>
<evidence type="ECO:0000256" key="14">
    <source>
        <dbReference type="ARBA" id="ARBA00023136"/>
    </source>
</evidence>
<dbReference type="EMBL" id="DRQG01000142">
    <property type="protein sequence ID" value="HGY56975.1"/>
    <property type="molecule type" value="Genomic_DNA"/>
</dbReference>
<name>A0A7V4WW93_CALAY</name>
<sequence length="460" mass="52505">MKSFFKNVRSRLTLWYVLVFSLILVFYAAVSITFVYLYLMNNLDREMQEDYEIVEEYIVIGDDGSIAIDEKNDPYFHERWFEIWSPEGLLLYRNRPFTGRSLPPLQPDEESQKGFAFRSLRLTNGIRVRMMSGMINIEGNWLYIRLVSSEEKLWRELASFFWLLLIALPVAVLVAGLGGYLMAGKFLAPLDRMAEKARAIGTGNLTERLPVHNPQDEMGNLANAFNELLERIHTAFERLKQFTSDAAHELRTPLTAIRSIGEVGLQNHKSPERYREIIGSMLEENQRLTRLVDNLLFLSRADARSLDIKIEPIDLSAVIRQTVELIQPLAEEKEQRIETKGESLYARADKALLKQALLNLLDNAIKYSPPGSVIRVHLLGGENNTACIRVSDQGTGIAPPHLERIFERFYRVDKGRSREKGGSGLGLAIARWAMEMQEGNITVESEIGKGTTFVIRLQRK</sequence>